<sequence>MLKDLTLSTFGTLLGYLYDGHIQEDPYSKFLQLIREILDLNFSSMTLREPVGDDGGLLFISCDSLQKTFIDDHENPYTDRYYTSNLMTNLPWGQVVTLDECIPYDTLVTSELYTICMQPINIYHMAGMDLRNANGQRFTIRFCRPMEAENFSQPEKDFLAELAPHIQRAVANGMQLIQLDSERKMFSKTISGMSIGIITLDERGRVINSNFAADELLKDKDGIYIARDQLHLTSPTAKRKLNEYITLVIDAQRNQEQPPVNAMAAERPSGKADLEILIKPLLVNKSVESSQTPHLMVFVSDPGKKYEIDIRMLTSLYHLTRSEAMLAKHLAAGETLDQSASNLGIARNTARAQLRAIFAKTGVTQQSMLVSLILKSLATFS</sequence>
<reference evidence="2" key="1">
    <citation type="submission" date="2020-05" db="EMBL/GenBank/DDBJ databases">
        <title>Sulfur intermediates as new biogeochemical hubs in an aquatic model microbial ecosystem.</title>
        <authorList>
            <person name="Vigneron A."/>
        </authorList>
    </citation>
    <scope>NUCLEOTIDE SEQUENCE</scope>
    <source>
        <strain evidence="2">Bin.250</strain>
    </source>
</reference>
<evidence type="ECO:0000313" key="3">
    <source>
        <dbReference type="Proteomes" id="UP000754644"/>
    </source>
</evidence>
<comment type="caution">
    <text evidence="2">The sequence shown here is derived from an EMBL/GenBank/DDBJ whole genome shotgun (WGS) entry which is preliminary data.</text>
</comment>
<gene>
    <name evidence="2" type="ORF">HQ497_00590</name>
</gene>
<dbReference type="GO" id="GO:0006355">
    <property type="term" value="P:regulation of DNA-templated transcription"/>
    <property type="evidence" value="ECO:0007669"/>
    <property type="project" value="InterPro"/>
</dbReference>
<name>A0A972VV41_9GAMM</name>
<protein>
    <submittedName>
        <fullName evidence="2">Helix-turn-helix transcriptional regulator</fullName>
    </submittedName>
</protein>
<accession>A0A972VV41</accession>
<dbReference type="SMART" id="SM00421">
    <property type="entry name" value="HTH_LUXR"/>
    <property type="match status" value="1"/>
</dbReference>
<dbReference type="GO" id="GO:0003677">
    <property type="term" value="F:DNA binding"/>
    <property type="evidence" value="ECO:0007669"/>
    <property type="project" value="InterPro"/>
</dbReference>
<evidence type="ECO:0000259" key="1">
    <source>
        <dbReference type="SMART" id="SM00421"/>
    </source>
</evidence>
<dbReference type="InterPro" id="IPR000792">
    <property type="entry name" value="Tscrpt_reg_LuxR_C"/>
</dbReference>
<feature type="domain" description="HTH luxR-type" evidence="1">
    <location>
        <begin position="316"/>
        <end position="373"/>
    </location>
</feature>
<evidence type="ECO:0000313" key="2">
    <source>
        <dbReference type="EMBL" id="NQV63834.1"/>
    </source>
</evidence>
<dbReference type="Proteomes" id="UP000754644">
    <property type="component" value="Unassembled WGS sequence"/>
</dbReference>
<dbReference type="EMBL" id="JABMOJ010000024">
    <property type="protein sequence ID" value="NQV63834.1"/>
    <property type="molecule type" value="Genomic_DNA"/>
</dbReference>
<dbReference type="SUPFAM" id="SSF46894">
    <property type="entry name" value="C-terminal effector domain of the bipartite response regulators"/>
    <property type="match status" value="1"/>
</dbReference>
<dbReference type="InterPro" id="IPR036388">
    <property type="entry name" value="WH-like_DNA-bd_sf"/>
</dbReference>
<dbReference type="Gene3D" id="1.10.10.10">
    <property type="entry name" value="Winged helix-like DNA-binding domain superfamily/Winged helix DNA-binding domain"/>
    <property type="match status" value="1"/>
</dbReference>
<organism evidence="2 3">
    <name type="scientific">SAR86 cluster bacterium</name>
    <dbReference type="NCBI Taxonomy" id="2030880"/>
    <lineage>
        <taxon>Bacteria</taxon>
        <taxon>Pseudomonadati</taxon>
        <taxon>Pseudomonadota</taxon>
        <taxon>Gammaproteobacteria</taxon>
        <taxon>SAR86 cluster</taxon>
    </lineage>
</organism>
<dbReference type="InterPro" id="IPR016032">
    <property type="entry name" value="Sig_transdc_resp-reg_C-effctor"/>
</dbReference>
<proteinExistence type="predicted"/>
<dbReference type="AlphaFoldDB" id="A0A972VV41"/>